<dbReference type="OrthoDB" id="42985at2759"/>
<dbReference type="PANTHER" id="PTHR43169:SF2">
    <property type="entry name" value="NAD_GMP SYNTHASE DOMAIN-CONTAINING PROTEIN"/>
    <property type="match status" value="1"/>
</dbReference>
<gene>
    <name evidence="3" type="ORF">Naga_100090g3</name>
</gene>
<dbReference type="EMBL" id="AZIL01000039">
    <property type="protein sequence ID" value="EWM30195.1"/>
    <property type="molecule type" value="Genomic_DNA"/>
</dbReference>
<reference evidence="3 4" key="1">
    <citation type="journal article" date="2014" name="Mol. Plant">
        <title>Chromosome Scale Genome Assembly and Transcriptome Profiling of Nannochloropsis gaditana in Nitrogen Depletion.</title>
        <authorList>
            <person name="Corteggiani Carpinelli E."/>
            <person name="Telatin A."/>
            <person name="Vitulo N."/>
            <person name="Forcato C."/>
            <person name="D'Angelo M."/>
            <person name="Schiavon R."/>
            <person name="Vezzi A."/>
            <person name="Giacometti G.M."/>
            <person name="Morosinotto T."/>
            <person name="Valle G."/>
        </authorList>
    </citation>
    <scope>NUCLEOTIDE SEQUENCE [LARGE SCALE GENOMIC DNA]</scope>
    <source>
        <strain evidence="3 4">B-31</strain>
    </source>
</reference>
<dbReference type="InterPro" id="IPR001962">
    <property type="entry name" value="Asn_synthase"/>
</dbReference>
<keyword evidence="4" id="KW-1185">Reference proteome</keyword>
<dbReference type="SUPFAM" id="SSF52402">
    <property type="entry name" value="Adenine nucleotide alpha hydrolases-like"/>
    <property type="match status" value="1"/>
</dbReference>
<evidence type="ECO:0000259" key="2">
    <source>
        <dbReference type="Pfam" id="PF00733"/>
    </source>
</evidence>
<dbReference type="Pfam" id="PF00733">
    <property type="entry name" value="Asn_synthase"/>
    <property type="match status" value="1"/>
</dbReference>
<dbReference type="InterPro" id="IPR005232">
    <property type="entry name" value="LarE"/>
</dbReference>
<dbReference type="Gene3D" id="3.40.50.620">
    <property type="entry name" value="HUPs"/>
    <property type="match status" value="1"/>
</dbReference>
<feature type="domain" description="Asparagine synthetase" evidence="2">
    <location>
        <begin position="59"/>
        <end position="116"/>
    </location>
</feature>
<evidence type="ECO:0000313" key="3">
    <source>
        <dbReference type="EMBL" id="EWM30195.1"/>
    </source>
</evidence>
<dbReference type="PANTHER" id="PTHR43169">
    <property type="entry name" value="EXSB FAMILY PROTEIN"/>
    <property type="match status" value="1"/>
</dbReference>
<dbReference type="InterPro" id="IPR014729">
    <property type="entry name" value="Rossmann-like_a/b/a_fold"/>
</dbReference>
<dbReference type="GO" id="GO:0016783">
    <property type="term" value="F:sulfurtransferase activity"/>
    <property type="evidence" value="ECO:0007669"/>
    <property type="project" value="InterPro"/>
</dbReference>
<dbReference type="Proteomes" id="UP000019335">
    <property type="component" value="Chromosome 1"/>
</dbReference>
<proteinExistence type="predicted"/>
<dbReference type="GO" id="GO:0006529">
    <property type="term" value="P:asparagine biosynthetic process"/>
    <property type="evidence" value="ECO:0007669"/>
    <property type="project" value="InterPro"/>
</dbReference>
<dbReference type="CDD" id="cd01990">
    <property type="entry name" value="LarE-like"/>
    <property type="match status" value="1"/>
</dbReference>
<name>W7TSJ5_9STRA</name>
<evidence type="ECO:0000256" key="1">
    <source>
        <dbReference type="SAM" id="MobiDB-lite"/>
    </source>
</evidence>
<sequence length="383" mass="40941">MQHSWRTAAFHSARRRKVGASSFSTSSTNQEETSTLLACALDRVRLEGTSTGTNLIAYSGGVDSSLVAALVRQVFPSNSVACIGLSASLPDNQLTLARQVAAHIGIPLREVPTYEGAAPEYVANRGMSCFHCKNHLYTALQAVAAVAGTHMNGPLSSNFLHSSQRRSTETLQHVKLNGADASAPSAVALFNGTNADDRRDPTRVGLKAATKFKVRSPIDHLTKGEVRLLAKAMNLPNWRHAASPCLRSRLAFGVPALEAHLRRVETAERIVKATLGGKLDDKEGESGLSKLGVHHNVRVRLMARGKAMIELDVELLEIAASYLSTFEGRFKKELGFTEVSLRAFKSGSVSSVTKVASGTEGGGKGAKQPGRKKGNGVAIYQSE</sequence>
<dbReference type="InterPro" id="IPR052188">
    <property type="entry name" value="Ni-pincer_cofactor_biosynth"/>
</dbReference>
<organism evidence="3 4">
    <name type="scientific">Nannochloropsis gaditana</name>
    <dbReference type="NCBI Taxonomy" id="72520"/>
    <lineage>
        <taxon>Eukaryota</taxon>
        <taxon>Sar</taxon>
        <taxon>Stramenopiles</taxon>
        <taxon>Ochrophyta</taxon>
        <taxon>Eustigmatophyceae</taxon>
        <taxon>Eustigmatales</taxon>
        <taxon>Monodopsidaceae</taxon>
        <taxon>Nannochloropsis</taxon>
    </lineage>
</organism>
<dbReference type="GO" id="GO:0004066">
    <property type="term" value="F:asparagine synthase (glutamine-hydrolyzing) activity"/>
    <property type="evidence" value="ECO:0007669"/>
    <property type="project" value="InterPro"/>
</dbReference>
<evidence type="ECO:0000313" key="4">
    <source>
        <dbReference type="Proteomes" id="UP000019335"/>
    </source>
</evidence>
<comment type="caution">
    <text evidence="3">The sequence shown here is derived from an EMBL/GenBank/DDBJ whole genome shotgun (WGS) entry which is preliminary data.</text>
</comment>
<dbReference type="AlphaFoldDB" id="W7TSJ5"/>
<protein>
    <submittedName>
        <fullName evidence="3">Asparagine synthase</fullName>
    </submittedName>
</protein>
<accession>W7TSJ5</accession>
<feature type="region of interest" description="Disordered" evidence="1">
    <location>
        <begin position="354"/>
        <end position="383"/>
    </location>
</feature>